<evidence type="ECO:0000256" key="7">
    <source>
        <dbReference type="SAM" id="MobiDB-lite"/>
    </source>
</evidence>
<dbReference type="PROSITE" id="PS50901">
    <property type="entry name" value="FTSK"/>
    <property type="match status" value="1"/>
</dbReference>
<dbReference type="InterPro" id="IPR050206">
    <property type="entry name" value="FtsK/SpoIIIE/SftA"/>
</dbReference>
<evidence type="ECO:0000256" key="6">
    <source>
        <dbReference type="PROSITE-ProRule" id="PRU00289"/>
    </source>
</evidence>
<dbReference type="InterPro" id="IPR036390">
    <property type="entry name" value="WH_DNA-bd_sf"/>
</dbReference>
<dbReference type="Gene3D" id="3.40.50.300">
    <property type="entry name" value="P-loop containing nucleotide triphosphate hydrolases"/>
    <property type="match status" value="1"/>
</dbReference>
<feature type="binding site" evidence="6">
    <location>
        <begin position="564"/>
        <end position="571"/>
    </location>
    <ligand>
        <name>ATP</name>
        <dbReference type="ChEBI" id="CHEBI:30616"/>
    </ligand>
</feature>
<dbReference type="InterPro" id="IPR003593">
    <property type="entry name" value="AAA+_ATPase"/>
</dbReference>
<name>A0ABS4WH67_9MICC</name>
<dbReference type="Pfam" id="PF17854">
    <property type="entry name" value="FtsK_alpha"/>
    <property type="match status" value="1"/>
</dbReference>
<feature type="transmembrane region" description="Helical" evidence="8">
    <location>
        <begin position="180"/>
        <end position="199"/>
    </location>
</feature>
<keyword evidence="8" id="KW-1133">Transmembrane helix</keyword>
<accession>A0ABS4WH67</accession>
<dbReference type="PANTHER" id="PTHR22683">
    <property type="entry name" value="SPORULATION PROTEIN RELATED"/>
    <property type="match status" value="1"/>
</dbReference>
<evidence type="ECO:0000313" key="10">
    <source>
        <dbReference type="EMBL" id="MBP2375542.1"/>
    </source>
</evidence>
<sequence>MAPRTSSQGERKTTTRKPRASNSSSKTTRNSKSTPAAIEHDFPLPVRMVRSAWMGIARVTGGAFRKIGRDVHPDYEVRRDGTGLFLVIIAIVIASVEWWGLRGVGWYGGFVHAVAGGTFGFMAALMPPILLIGAIRLFRWPEEHRANNRVGIGLALGSLAGSGISHVVGGLPPVSAPFDVLWGAGGVLGALATVPLAGLISAPGALTVMIALALLSLMILTATPFRHIPARFREGYEKLMGQAPEAGSSKGVDLGAEDHDQSYLYEEQAAAKKPRKKMRLFGKDRDEAAIAAEDLLGNTGEGAYDTAVITDDHGAPVDPMDFYADEADAEPAIRPGVRRPTKDERERAAIMESVGLGTEPEADTQAMSAIDLTSYDNDATGAIEQVPSRPAAAPLPPIPARTEQLQLSGDVTYTLPASDFLPAGPPSKERSEANDAVVAALTDTLDQFKVDAKVTGFSRGPTVTRYEIELAPGTKVERVTALSKNISYAVASSDVRILSPIPGKSAIGIEIPNADKEIVVLGDVLRSHNARKTDHPMVMGVGKDVEGGFVVANLAKMPHLLVAGATGAGKSSFVNSMITSILMRATPDEVRMVMVDPKRVELTAYEGVPHLITPIITNPKKAAEALQWVVKEMDTRYDDLANFGYKHIDDFNKAVRNGKAVPPEGSKRVMKPYPYLLVIVDELADLMMVAPRDVEDSIVRITQLARAAGIHLVLATQRPSVDVVTGLIKANVPSRMAFATSSVTDSRVVLDQPGAEKLLGQGDALFLPMGTSKPMRVQGAWVTESEIQSVVEHVKGQLKAEYRHDVAVEAPKKQIDDDIGDDLELLLQATELVVTTQFGSTSMLQRKLRVGFAKAGRLMDLLESRGVVGPSEGSKARDVLVKPDDLPEVLAAMRGDETGAGDVVPTATEAALAENANANHYGTDLVAEDLDGFEQAVDYHDGADDEGSEDAWNLTGR</sequence>
<dbReference type="SUPFAM" id="SSF52540">
    <property type="entry name" value="P-loop containing nucleoside triphosphate hydrolases"/>
    <property type="match status" value="1"/>
</dbReference>
<dbReference type="EMBL" id="JAGIOE010000001">
    <property type="protein sequence ID" value="MBP2375542.1"/>
    <property type="molecule type" value="Genomic_DNA"/>
</dbReference>
<feature type="compositionally biased region" description="Low complexity" evidence="7">
    <location>
        <begin position="21"/>
        <end position="34"/>
    </location>
</feature>
<evidence type="ECO:0000256" key="3">
    <source>
        <dbReference type="ARBA" id="ARBA00022840"/>
    </source>
</evidence>
<comment type="similarity">
    <text evidence="1">Belongs to the FtsK/SpoIIIE/SftA family.</text>
</comment>
<reference evidence="10 11" key="1">
    <citation type="submission" date="2021-03" db="EMBL/GenBank/DDBJ databases">
        <title>Sequencing the genomes of 1000 actinobacteria strains.</title>
        <authorList>
            <person name="Klenk H.-P."/>
        </authorList>
    </citation>
    <scope>NUCLEOTIDE SEQUENCE [LARGE SCALE GENOMIC DNA]</scope>
    <source>
        <strain evidence="10 11">DSM 15454</strain>
    </source>
</reference>
<dbReference type="SUPFAM" id="SSF46785">
    <property type="entry name" value="Winged helix' DNA-binding domain"/>
    <property type="match status" value="1"/>
</dbReference>
<dbReference type="Gene3D" id="3.30.980.40">
    <property type="match status" value="1"/>
</dbReference>
<keyword evidence="8" id="KW-0812">Transmembrane</keyword>
<keyword evidence="4" id="KW-0238">DNA-binding</keyword>
<keyword evidence="8" id="KW-0472">Membrane</keyword>
<evidence type="ECO:0000256" key="2">
    <source>
        <dbReference type="ARBA" id="ARBA00022741"/>
    </source>
</evidence>
<feature type="transmembrane region" description="Helical" evidence="8">
    <location>
        <begin position="206"/>
        <end position="225"/>
    </location>
</feature>
<evidence type="ECO:0000313" key="11">
    <source>
        <dbReference type="Proteomes" id="UP000766570"/>
    </source>
</evidence>
<keyword evidence="3 6" id="KW-0067">ATP-binding</keyword>
<dbReference type="Gene3D" id="1.10.10.10">
    <property type="entry name" value="Winged helix-like DNA-binding domain superfamily/Winged helix DNA-binding domain"/>
    <property type="match status" value="1"/>
</dbReference>
<dbReference type="InterPro" id="IPR027417">
    <property type="entry name" value="P-loop_NTPase"/>
</dbReference>
<feature type="transmembrane region" description="Helical" evidence="8">
    <location>
        <begin position="150"/>
        <end position="168"/>
    </location>
</feature>
<dbReference type="PANTHER" id="PTHR22683:SF41">
    <property type="entry name" value="DNA TRANSLOCASE FTSK"/>
    <property type="match status" value="1"/>
</dbReference>
<keyword evidence="11" id="KW-1185">Reference proteome</keyword>
<feature type="transmembrane region" description="Helical" evidence="8">
    <location>
        <begin position="113"/>
        <end position="138"/>
    </location>
</feature>
<dbReference type="CDD" id="cd01127">
    <property type="entry name" value="TrwB_TraG_TraD_VirD4"/>
    <property type="match status" value="1"/>
</dbReference>
<evidence type="ECO:0000256" key="8">
    <source>
        <dbReference type="SAM" id="Phobius"/>
    </source>
</evidence>
<feature type="transmembrane region" description="Helical" evidence="8">
    <location>
        <begin position="83"/>
        <end position="101"/>
    </location>
</feature>
<feature type="region of interest" description="Disordered" evidence="7">
    <location>
        <begin position="1"/>
        <end position="36"/>
    </location>
</feature>
<evidence type="ECO:0000256" key="1">
    <source>
        <dbReference type="ARBA" id="ARBA00006474"/>
    </source>
</evidence>
<proteinExistence type="inferred from homology"/>
<comment type="function">
    <text evidence="5">Essential cell division protein that coordinates cell division and chromosome segregation. The N-terminus is involved in assembly of the cell-division machinery. The C-terminus functions as a DNA motor that moves dsDNA in an ATP-dependent manner towards the dif recombination site, which is located within the replication terminus region. Required for activation of the Xer recombinase, allowing activation of chromosome unlinking by recombination.</text>
</comment>
<dbReference type="InterPro" id="IPR002543">
    <property type="entry name" value="FtsK_dom"/>
</dbReference>
<evidence type="ECO:0000256" key="4">
    <source>
        <dbReference type="ARBA" id="ARBA00023125"/>
    </source>
</evidence>
<organism evidence="10 11">
    <name type="scientific">Paeniglutamicibacter psychrophenolicus</name>
    <dbReference type="NCBI Taxonomy" id="257454"/>
    <lineage>
        <taxon>Bacteria</taxon>
        <taxon>Bacillati</taxon>
        <taxon>Actinomycetota</taxon>
        <taxon>Actinomycetes</taxon>
        <taxon>Micrococcales</taxon>
        <taxon>Micrococcaceae</taxon>
        <taxon>Paeniglutamicibacter</taxon>
    </lineage>
</organism>
<dbReference type="InterPro" id="IPR036388">
    <property type="entry name" value="WH-like_DNA-bd_sf"/>
</dbReference>
<dbReference type="InterPro" id="IPR041027">
    <property type="entry name" value="FtsK_alpha"/>
</dbReference>
<dbReference type="RefSeq" id="WP_209909344.1">
    <property type="nucleotide sequence ID" value="NZ_BAAAMI010000013.1"/>
</dbReference>
<dbReference type="Proteomes" id="UP000766570">
    <property type="component" value="Unassembled WGS sequence"/>
</dbReference>
<dbReference type="Pfam" id="PF09397">
    <property type="entry name" value="FtsK_gamma"/>
    <property type="match status" value="1"/>
</dbReference>
<gene>
    <name evidence="10" type="ORF">JOF46_003454</name>
</gene>
<evidence type="ECO:0000259" key="9">
    <source>
        <dbReference type="PROSITE" id="PS50901"/>
    </source>
</evidence>
<feature type="domain" description="FtsK" evidence="9">
    <location>
        <begin position="547"/>
        <end position="747"/>
    </location>
</feature>
<protein>
    <submittedName>
        <fullName evidence="10">S-DNA-T family DNA segregation ATPase FtsK/SpoIIIE</fullName>
    </submittedName>
</protein>
<dbReference type="InterPro" id="IPR018541">
    <property type="entry name" value="Ftsk_gamma"/>
</dbReference>
<dbReference type="SMART" id="SM00843">
    <property type="entry name" value="Ftsk_gamma"/>
    <property type="match status" value="1"/>
</dbReference>
<keyword evidence="2 6" id="KW-0547">Nucleotide-binding</keyword>
<dbReference type="Pfam" id="PF01580">
    <property type="entry name" value="FtsK_SpoIIIE"/>
    <property type="match status" value="1"/>
</dbReference>
<evidence type="ECO:0000256" key="5">
    <source>
        <dbReference type="ARBA" id="ARBA00024986"/>
    </source>
</evidence>
<comment type="caution">
    <text evidence="10">The sequence shown here is derived from an EMBL/GenBank/DDBJ whole genome shotgun (WGS) entry which is preliminary data.</text>
</comment>
<dbReference type="SMART" id="SM00382">
    <property type="entry name" value="AAA"/>
    <property type="match status" value="1"/>
</dbReference>